<accession>A0ABQ4MUD4</accession>
<feature type="domain" description="Pectinesterase catalytic" evidence="6">
    <location>
        <begin position="176"/>
        <end position="313"/>
    </location>
</feature>
<evidence type="ECO:0000313" key="8">
    <source>
        <dbReference type="Proteomes" id="UP000681290"/>
    </source>
</evidence>
<keyword evidence="8" id="KW-1185">Reference proteome</keyword>
<dbReference type="PANTHER" id="PTHR31321:SF57">
    <property type="entry name" value="PECTINESTERASE 53-RELATED"/>
    <property type="match status" value="1"/>
</dbReference>
<dbReference type="SUPFAM" id="SSF51126">
    <property type="entry name" value="Pectin lyase-like"/>
    <property type="match status" value="1"/>
</dbReference>
<dbReference type="PROSITE" id="PS00503">
    <property type="entry name" value="PECTINESTERASE_2"/>
    <property type="match status" value="1"/>
</dbReference>
<dbReference type="InterPro" id="IPR033131">
    <property type="entry name" value="Pectinesterase_Asp_AS"/>
</dbReference>
<keyword evidence="3 5" id="KW-0063">Aspartyl esterase</keyword>
<dbReference type="InterPro" id="IPR012334">
    <property type="entry name" value="Pectin_lyas_fold"/>
</dbReference>
<feature type="domain" description="Pectinesterase catalytic" evidence="6">
    <location>
        <begin position="12"/>
        <end position="151"/>
    </location>
</feature>
<evidence type="ECO:0000256" key="5">
    <source>
        <dbReference type="RuleBase" id="RU000589"/>
    </source>
</evidence>
<comment type="catalytic activity">
    <reaction evidence="5">
        <text>[(1-&gt;4)-alpha-D-galacturonosyl methyl ester](n) + n H2O = [(1-&gt;4)-alpha-D-galacturonosyl](n) + n methanol + n H(+)</text>
        <dbReference type="Rhea" id="RHEA:22380"/>
        <dbReference type="Rhea" id="RHEA-COMP:14570"/>
        <dbReference type="Rhea" id="RHEA-COMP:14573"/>
        <dbReference type="ChEBI" id="CHEBI:15377"/>
        <dbReference type="ChEBI" id="CHEBI:15378"/>
        <dbReference type="ChEBI" id="CHEBI:17790"/>
        <dbReference type="ChEBI" id="CHEBI:140522"/>
        <dbReference type="ChEBI" id="CHEBI:140523"/>
        <dbReference type="EC" id="3.1.1.11"/>
    </reaction>
</comment>
<dbReference type="InterPro" id="IPR000070">
    <property type="entry name" value="Pectinesterase_cat"/>
</dbReference>
<comment type="pathway">
    <text evidence="5">Glycan metabolism; pectin degradation; 2-dehydro-3-deoxy-D-gluconate from pectin: step 1/5.</text>
</comment>
<evidence type="ECO:0000256" key="1">
    <source>
        <dbReference type="ARBA" id="ARBA00008891"/>
    </source>
</evidence>
<evidence type="ECO:0000256" key="2">
    <source>
        <dbReference type="ARBA" id="ARBA00022801"/>
    </source>
</evidence>
<dbReference type="Pfam" id="PF01095">
    <property type="entry name" value="Pectinesterase"/>
    <property type="match status" value="2"/>
</dbReference>
<dbReference type="InterPro" id="IPR011050">
    <property type="entry name" value="Pectin_lyase_fold/virulence"/>
</dbReference>
<gene>
    <name evidence="7" type="ORF">J15TS10_33640</name>
</gene>
<dbReference type="EMBL" id="BOSM01000006">
    <property type="protein sequence ID" value="GIP59550.1"/>
    <property type="molecule type" value="Genomic_DNA"/>
</dbReference>
<evidence type="ECO:0000259" key="6">
    <source>
        <dbReference type="Pfam" id="PF01095"/>
    </source>
</evidence>
<evidence type="ECO:0000256" key="4">
    <source>
        <dbReference type="PROSITE-ProRule" id="PRU10040"/>
    </source>
</evidence>
<name>A0ABQ4MUD4_9BACL</name>
<evidence type="ECO:0000256" key="3">
    <source>
        <dbReference type="ARBA" id="ARBA00023085"/>
    </source>
</evidence>
<protein>
    <recommendedName>
        <fullName evidence="5">Pectinesterase</fullName>
        <ecNumber evidence="5">3.1.1.11</ecNumber>
    </recommendedName>
</protein>
<dbReference type="Gene3D" id="2.160.20.10">
    <property type="entry name" value="Single-stranded right-handed beta-helix, Pectin lyase-like"/>
    <property type="match status" value="1"/>
</dbReference>
<proteinExistence type="inferred from homology"/>
<reference evidence="7 8" key="1">
    <citation type="submission" date="2021-03" db="EMBL/GenBank/DDBJ databases">
        <title>Antimicrobial resistance genes in bacteria isolated from Japanese honey, and their potential for conferring macrolide and lincosamide resistance in the American foulbrood pathogen Paenibacillus larvae.</title>
        <authorList>
            <person name="Okamoto M."/>
            <person name="Kumagai M."/>
            <person name="Kanamori H."/>
            <person name="Takamatsu D."/>
        </authorList>
    </citation>
    <scope>NUCLEOTIDE SEQUENCE [LARGE SCALE GENOMIC DNA]</scope>
    <source>
        <strain evidence="7 8">J15TS10</strain>
    </source>
</reference>
<comment type="similarity">
    <text evidence="1">Belongs to the pectinesterase family.</text>
</comment>
<evidence type="ECO:0000313" key="7">
    <source>
        <dbReference type="EMBL" id="GIP59550.1"/>
    </source>
</evidence>
<dbReference type="Proteomes" id="UP000681290">
    <property type="component" value="Unassembled WGS sequence"/>
</dbReference>
<comment type="caution">
    <text evidence="7">The sequence shown here is derived from an EMBL/GenBank/DDBJ whole genome shotgun (WGS) entry which is preliminary data.</text>
</comment>
<keyword evidence="2 5" id="KW-0378">Hydrolase</keyword>
<dbReference type="PANTHER" id="PTHR31321">
    <property type="entry name" value="ACYL-COA THIOESTER HYDROLASE YBHC-RELATED"/>
    <property type="match status" value="1"/>
</dbReference>
<feature type="active site" evidence="4">
    <location>
        <position position="190"/>
    </location>
</feature>
<organism evidence="7 8">
    <name type="scientific">Paenibacillus woosongensis</name>
    <dbReference type="NCBI Taxonomy" id="307580"/>
    <lineage>
        <taxon>Bacteria</taxon>
        <taxon>Bacillati</taxon>
        <taxon>Bacillota</taxon>
        <taxon>Bacilli</taxon>
        <taxon>Bacillales</taxon>
        <taxon>Paenibacillaceae</taxon>
        <taxon>Paenibacillus</taxon>
    </lineage>
</organism>
<sequence length="338" mass="38042">MAPISGQLSKPITVGKQSNCHFQSIQAAIDFLELPGQRNAHTVQTLYIMSGIYEENVLIYRSHLRIIGLGHVEITGKKYAQQLDEHGERIETFGTPTLFLGGSDLVLENIVVSNTAGQGPEIGQAVAVYAHCDMAVFRNCSFKGYQDTLFTGPLPPAPRERAEFGGIPLREHHANYRQLYQHCYIEGTVDFIFGGAAAYFEGCEMRSLRHYEDQPGYVTAASTPQGQEYGYVFDRCFLTAAPGVKDVYLGRPWREFAKTAFVHCVLGEHIHPRGWDNWNDPANEKTVCYEEYCGDQAGVLRLQRVSWAGCFEAEPETLRKEQVFAGTNFWKREGEQKR</sequence>
<dbReference type="EC" id="3.1.1.11" evidence="5"/>